<evidence type="ECO:0000256" key="5">
    <source>
        <dbReference type="ARBA" id="ARBA00022729"/>
    </source>
</evidence>
<evidence type="ECO:0000313" key="8">
    <source>
        <dbReference type="Proteomes" id="UP001181693"/>
    </source>
</evidence>
<feature type="region of interest" description="Disordered" evidence="6">
    <location>
        <begin position="51"/>
        <end position="77"/>
    </location>
</feature>
<keyword evidence="5" id="KW-0732">Signal</keyword>
<evidence type="ECO:0000256" key="2">
    <source>
        <dbReference type="ARBA" id="ARBA00007236"/>
    </source>
</evidence>
<comment type="similarity">
    <text evidence="2">Belongs to the IL-17 family.</text>
</comment>
<dbReference type="GO" id="GO:0005615">
    <property type="term" value="C:extracellular space"/>
    <property type="evidence" value="ECO:0007669"/>
    <property type="project" value="UniProtKB-KW"/>
</dbReference>
<evidence type="ECO:0000256" key="4">
    <source>
        <dbReference type="ARBA" id="ARBA00022525"/>
    </source>
</evidence>
<dbReference type="InterPro" id="IPR020440">
    <property type="entry name" value="IL-17_chr"/>
</dbReference>
<feature type="compositionally biased region" description="Polar residues" evidence="6">
    <location>
        <begin position="61"/>
        <end position="76"/>
    </location>
</feature>
<evidence type="ECO:0008006" key="9">
    <source>
        <dbReference type="Google" id="ProtNLM"/>
    </source>
</evidence>
<name>A0AAV3A3S8_PYXAD</name>
<keyword evidence="4" id="KW-0964">Secreted</keyword>
<dbReference type="PRINTS" id="PR01932">
    <property type="entry name" value="INTRLEUKIN17"/>
</dbReference>
<dbReference type="Proteomes" id="UP001181693">
    <property type="component" value="Unassembled WGS sequence"/>
</dbReference>
<protein>
    <recommendedName>
        <fullName evidence="9">Interleukin-17C</fullName>
    </recommendedName>
</protein>
<dbReference type="EMBL" id="DYDO01000010">
    <property type="protein sequence ID" value="DBA16733.1"/>
    <property type="molecule type" value="Genomic_DNA"/>
</dbReference>
<sequence>MQRISHAHQYCFSEQELAESSEKVVQHFVGHRMDWKYYSSVQLVTEMENIEKRRKRRKRTPNSSCPNYETISQGNDTNERSISPWRYRIDVNENRYPQKLAFAQCLCDHCISTSTGRETQSLNSVLLEQNIPVLYKEPCPRADGNKKFTFRMDYLAVPVACTCALPMYV</sequence>
<dbReference type="AlphaFoldDB" id="A0AAV3A3S8"/>
<dbReference type="Gene3D" id="2.10.90.10">
    <property type="entry name" value="Cystine-knot cytokines"/>
    <property type="match status" value="1"/>
</dbReference>
<proteinExistence type="inferred from homology"/>
<dbReference type="GO" id="GO:0005125">
    <property type="term" value="F:cytokine activity"/>
    <property type="evidence" value="ECO:0007669"/>
    <property type="project" value="UniProtKB-KW"/>
</dbReference>
<evidence type="ECO:0000313" key="7">
    <source>
        <dbReference type="EMBL" id="DBA16733.1"/>
    </source>
</evidence>
<comment type="caution">
    <text evidence="7">The sequence shown here is derived from an EMBL/GenBank/DDBJ whole genome shotgun (WGS) entry which is preliminary data.</text>
</comment>
<evidence type="ECO:0000256" key="1">
    <source>
        <dbReference type="ARBA" id="ARBA00004613"/>
    </source>
</evidence>
<evidence type="ECO:0000256" key="3">
    <source>
        <dbReference type="ARBA" id="ARBA00022514"/>
    </source>
</evidence>
<accession>A0AAV3A3S8</accession>
<dbReference type="SUPFAM" id="SSF57501">
    <property type="entry name" value="Cystine-knot cytokines"/>
    <property type="match status" value="1"/>
</dbReference>
<evidence type="ECO:0000256" key="6">
    <source>
        <dbReference type="SAM" id="MobiDB-lite"/>
    </source>
</evidence>
<dbReference type="Pfam" id="PF06083">
    <property type="entry name" value="IL17"/>
    <property type="match status" value="1"/>
</dbReference>
<keyword evidence="8" id="KW-1185">Reference proteome</keyword>
<reference evidence="7" key="1">
    <citation type="thesis" date="2020" institute="ProQuest LLC" country="789 East Eisenhower Parkway, Ann Arbor, MI, USA">
        <title>Comparative Genomics and Chromosome Evolution.</title>
        <authorList>
            <person name="Mudd A.B."/>
        </authorList>
    </citation>
    <scope>NUCLEOTIDE SEQUENCE</scope>
    <source>
        <strain evidence="7">1538</strain>
        <tissue evidence="7">Blood</tissue>
    </source>
</reference>
<dbReference type="GO" id="GO:0006954">
    <property type="term" value="P:inflammatory response"/>
    <property type="evidence" value="ECO:0007669"/>
    <property type="project" value="InterPro"/>
</dbReference>
<dbReference type="InterPro" id="IPR010345">
    <property type="entry name" value="IL-17_fam"/>
</dbReference>
<gene>
    <name evidence="7" type="ORF">GDO54_002275</name>
</gene>
<comment type="subcellular location">
    <subcellularLocation>
        <location evidence="1">Secreted</location>
    </subcellularLocation>
</comment>
<keyword evidence="3" id="KW-0202">Cytokine</keyword>
<dbReference type="InterPro" id="IPR029034">
    <property type="entry name" value="Cystine-knot_cytokine"/>
</dbReference>
<organism evidence="7 8">
    <name type="scientific">Pyxicephalus adspersus</name>
    <name type="common">African bullfrog</name>
    <dbReference type="NCBI Taxonomy" id="30357"/>
    <lineage>
        <taxon>Eukaryota</taxon>
        <taxon>Metazoa</taxon>
        <taxon>Chordata</taxon>
        <taxon>Craniata</taxon>
        <taxon>Vertebrata</taxon>
        <taxon>Euteleostomi</taxon>
        <taxon>Amphibia</taxon>
        <taxon>Batrachia</taxon>
        <taxon>Anura</taxon>
        <taxon>Neobatrachia</taxon>
        <taxon>Ranoidea</taxon>
        <taxon>Pyxicephalidae</taxon>
        <taxon>Pyxicephalinae</taxon>
        <taxon>Pyxicephalus</taxon>
    </lineage>
</organism>